<protein>
    <submittedName>
        <fullName evidence="1">Uncharacterized protein</fullName>
    </submittedName>
</protein>
<dbReference type="Proteomes" id="UP000177817">
    <property type="component" value="Unassembled WGS sequence"/>
</dbReference>
<sequence>MGQTRSQPIIATITNVVNRGSPTEYIVFVVKRPAAMHKRLRGESVTVSHRWWLDKEPPAVGADAVIDDVRHHHGGWRAYHARFWRP</sequence>
<evidence type="ECO:0000313" key="2">
    <source>
        <dbReference type="Proteomes" id="UP000177817"/>
    </source>
</evidence>
<comment type="caution">
    <text evidence="1">The sequence shown here is derived from an EMBL/GenBank/DDBJ whole genome shotgun (WGS) entry which is preliminary data.</text>
</comment>
<name>A0A1G2BK72_9BACT</name>
<gene>
    <name evidence="1" type="ORF">A2677_02905</name>
</gene>
<proteinExistence type="predicted"/>
<reference evidence="1 2" key="1">
    <citation type="journal article" date="2016" name="Nat. Commun.">
        <title>Thousands of microbial genomes shed light on interconnected biogeochemical processes in an aquifer system.</title>
        <authorList>
            <person name="Anantharaman K."/>
            <person name="Brown C.T."/>
            <person name="Hug L.A."/>
            <person name="Sharon I."/>
            <person name="Castelle C.J."/>
            <person name="Probst A.J."/>
            <person name="Thomas B.C."/>
            <person name="Singh A."/>
            <person name="Wilkins M.J."/>
            <person name="Karaoz U."/>
            <person name="Brodie E.L."/>
            <person name="Williams K.H."/>
            <person name="Hubbard S.S."/>
            <person name="Banfield J.F."/>
        </authorList>
    </citation>
    <scope>NUCLEOTIDE SEQUENCE [LARGE SCALE GENOMIC DNA]</scope>
</reference>
<dbReference type="EMBL" id="MHKK01000059">
    <property type="protein sequence ID" value="OGY88617.1"/>
    <property type="molecule type" value="Genomic_DNA"/>
</dbReference>
<dbReference type="AlphaFoldDB" id="A0A1G2BK72"/>
<organism evidence="1 2">
    <name type="scientific">Candidatus Komeilibacteria bacterium RIFCSPHIGHO2_01_FULL_52_14</name>
    <dbReference type="NCBI Taxonomy" id="1798549"/>
    <lineage>
        <taxon>Bacteria</taxon>
        <taxon>Candidatus Komeiliibacteriota</taxon>
    </lineage>
</organism>
<accession>A0A1G2BK72</accession>
<evidence type="ECO:0000313" key="1">
    <source>
        <dbReference type="EMBL" id="OGY88617.1"/>
    </source>
</evidence>